<dbReference type="InterPro" id="IPR011009">
    <property type="entry name" value="Kinase-like_dom_sf"/>
</dbReference>
<dbReference type="PANTHER" id="PTHR37841:SF1">
    <property type="entry name" value="DUF3298 DOMAIN-CONTAINING PROTEIN"/>
    <property type="match status" value="1"/>
</dbReference>
<reference evidence="2 3" key="1">
    <citation type="journal article" date="2020" name="ISME J.">
        <title>Comparative genomics reveals insights into cyanobacterial evolution and habitat adaptation.</title>
        <authorList>
            <person name="Chen M.Y."/>
            <person name="Teng W.K."/>
            <person name="Zhao L."/>
            <person name="Hu C.X."/>
            <person name="Zhou Y.K."/>
            <person name="Han B.P."/>
            <person name="Song L.R."/>
            <person name="Shu W.S."/>
        </authorList>
    </citation>
    <scope>NUCLEOTIDE SEQUENCE [LARGE SCALE GENOMIC DNA]</scope>
    <source>
        <strain evidence="2 3">FACHB-1249</strain>
    </source>
</reference>
<proteinExistence type="predicted"/>
<dbReference type="InterPro" id="IPR032774">
    <property type="entry name" value="WG_beta_rep"/>
</dbReference>
<organism evidence="2 3">
    <name type="scientific">Aphanizomenon flos-aquae FACHB-1249</name>
    <dbReference type="NCBI Taxonomy" id="2692889"/>
    <lineage>
        <taxon>Bacteria</taxon>
        <taxon>Bacillati</taxon>
        <taxon>Cyanobacteriota</taxon>
        <taxon>Cyanophyceae</taxon>
        <taxon>Nostocales</taxon>
        <taxon>Aphanizomenonaceae</taxon>
        <taxon>Aphanizomenon</taxon>
    </lineage>
</organism>
<feature type="domain" description="Protein kinase" evidence="1">
    <location>
        <begin position="10"/>
        <end position="278"/>
    </location>
</feature>
<dbReference type="Proteomes" id="UP000660270">
    <property type="component" value="Unassembled WGS sequence"/>
</dbReference>
<protein>
    <submittedName>
        <fullName evidence="2">WG repeat-containing protein</fullName>
    </submittedName>
</protein>
<accession>A0ABR8IQC7</accession>
<dbReference type="SMART" id="SM00220">
    <property type="entry name" value="S_TKc"/>
    <property type="match status" value="1"/>
</dbReference>
<dbReference type="EMBL" id="JACJTM010000011">
    <property type="protein sequence ID" value="MBD2684974.1"/>
    <property type="molecule type" value="Genomic_DNA"/>
</dbReference>
<evidence type="ECO:0000259" key="1">
    <source>
        <dbReference type="PROSITE" id="PS50011"/>
    </source>
</evidence>
<dbReference type="Pfam" id="PF14903">
    <property type="entry name" value="WG_beta_rep"/>
    <property type="match status" value="5"/>
</dbReference>
<dbReference type="SUPFAM" id="SSF69360">
    <property type="entry name" value="Cell wall binding repeat"/>
    <property type="match status" value="1"/>
</dbReference>
<name>A0ABR8IQC7_APHFL</name>
<gene>
    <name evidence="2" type="ORF">H6G43_06925</name>
</gene>
<keyword evidence="3" id="KW-1185">Reference proteome</keyword>
<dbReference type="SUPFAM" id="SSF56112">
    <property type="entry name" value="Protein kinase-like (PK-like)"/>
    <property type="match status" value="1"/>
</dbReference>
<dbReference type="Pfam" id="PF00069">
    <property type="entry name" value="Pkinase"/>
    <property type="match status" value="1"/>
</dbReference>
<comment type="caution">
    <text evidence="2">The sequence shown here is derived from an EMBL/GenBank/DDBJ whole genome shotgun (WGS) entry which is preliminary data.</text>
</comment>
<sequence length="579" mass="66244">MIGQTLRQRYKITKELGKEGIGKTYLAEYPVDLPVTPQYHCVIKELIKPWKPDLDPLDTEERFKKEAAVLFTLGKNHAQIPELYDFFEENKKFYLVQEYIHGQDLSYEISSGQKWSEVEVIKFLEEILEVLTFLHEQNVIHRDIQPLNLIRRYSDNKLVLIDFAVFKEISTLEVNAQGKITSAIPIGTPGYMPNEQFNGYPQLCSDIYALGMTAIQAITGLSPQELGRDTNTLEVIWREEAQISEALADILTKMVRYHYKDRYTDAHETLQTLKQAGLFSEFSATSLHPIKIDDKYGYIDQTGRVVIQPQFDSARNFSGGMAVIQMGKKYGFIDKKGYLVIPHQFDIAWNFSEGLAMVKIDNEYGYINKSGQLFIPHQFDFAENFSEGLAMVKIDNKHGYIGKSGQFVIPPQFDIALNFSEGLAMVNLDEKYGYIGKSGQFVIPPQFDDALSFLEGLAMVKIDNKYGYINKTGQFMIPPQFDFAENFSEGLAIVMINEKWGYIGKSGQFMIPPQFDFAWNFSEGLASVEIDNKYGYIDKSGQFMIPPQFDIAGYFFEGIAMVKIGEQERYIDKKGRFIY</sequence>
<dbReference type="CDD" id="cd14014">
    <property type="entry name" value="STKc_PknB_like"/>
    <property type="match status" value="1"/>
</dbReference>
<evidence type="ECO:0000313" key="3">
    <source>
        <dbReference type="Proteomes" id="UP000660270"/>
    </source>
</evidence>
<dbReference type="PROSITE" id="PS50011">
    <property type="entry name" value="PROTEIN_KINASE_DOM"/>
    <property type="match status" value="1"/>
</dbReference>
<dbReference type="PANTHER" id="PTHR37841">
    <property type="entry name" value="GLR2918 PROTEIN"/>
    <property type="match status" value="1"/>
</dbReference>
<dbReference type="Gene3D" id="3.30.200.20">
    <property type="entry name" value="Phosphorylase Kinase, domain 1"/>
    <property type="match status" value="1"/>
</dbReference>
<dbReference type="InterPro" id="IPR000719">
    <property type="entry name" value="Prot_kinase_dom"/>
</dbReference>
<evidence type="ECO:0000313" key="2">
    <source>
        <dbReference type="EMBL" id="MBD2684974.1"/>
    </source>
</evidence>
<dbReference type="Gene3D" id="1.10.510.10">
    <property type="entry name" value="Transferase(Phosphotransferase) domain 1"/>
    <property type="match status" value="1"/>
</dbReference>